<dbReference type="STRING" id="1573173.A0A167AN49"/>
<protein>
    <submittedName>
        <fullName evidence="2">Zinc fyve domain containing protein</fullName>
    </submittedName>
</protein>
<evidence type="ECO:0000256" key="1">
    <source>
        <dbReference type="SAM" id="MobiDB-lite"/>
    </source>
</evidence>
<dbReference type="PANTHER" id="PTHR46603:SF1">
    <property type="entry name" value="ABSCISSION_NOCUT CHECKPOINT REGULATOR"/>
    <property type="match status" value="1"/>
</dbReference>
<dbReference type="CDD" id="cd19817">
    <property type="entry name" value="Bbox1_ANCHR-like"/>
    <property type="match status" value="1"/>
</dbReference>
<evidence type="ECO:0000313" key="2">
    <source>
        <dbReference type="EMBL" id="KZL80325.1"/>
    </source>
</evidence>
<feature type="compositionally biased region" description="Acidic residues" evidence="1">
    <location>
        <begin position="264"/>
        <end position="280"/>
    </location>
</feature>
<dbReference type="InterPro" id="IPR044553">
    <property type="entry name" value="Bbox1_ANCHR"/>
</dbReference>
<dbReference type="Pfam" id="PF22586">
    <property type="entry name" value="ANCHR-like_BBOX"/>
    <property type="match status" value="1"/>
</dbReference>
<organism evidence="2 3">
    <name type="scientific">Colletotrichum incanum</name>
    <name type="common">Soybean anthracnose fungus</name>
    <dbReference type="NCBI Taxonomy" id="1573173"/>
    <lineage>
        <taxon>Eukaryota</taxon>
        <taxon>Fungi</taxon>
        <taxon>Dikarya</taxon>
        <taxon>Ascomycota</taxon>
        <taxon>Pezizomycotina</taxon>
        <taxon>Sordariomycetes</taxon>
        <taxon>Hypocreomycetidae</taxon>
        <taxon>Glomerellales</taxon>
        <taxon>Glomerellaceae</taxon>
        <taxon>Colletotrichum</taxon>
        <taxon>Colletotrichum spaethianum species complex</taxon>
    </lineage>
</organism>
<dbReference type="AlphaFoldDB" id="A0A167AN49"/>
<feature type="compositionally biased region" description="Basic and acidic residues" evidence="1">
    <location>
        <begin position="380"/>
        <end position="392"/>
    </location>
</feature>
<comment type="caution">
    <text evidence="2">The sequence shown here is derived from an EMBL/GenBank/DDBJ whole genome shotgun (WGS) entry which is preliminary data.</text>
</comment>
<feature type="region of interest" description="Disordered" evidence="1">
    <location>
        <begin position="304"/>
        <end position="436"/>
    </location>
</feature>
<name>A0A167AN49_COLIC</name>
<dbReference type="Proteomes" id="UP000076584">
    <property type="component" value="Unassembled WGS sequence"/>
</dbReference>
<keyword evidence="3" id="KW-1185">Reference proteome</keyword>
<sequence>LSCCLVGILRSLCDPFAPDSAATDCSSPGCLASRLALLSIRFLSDRASVSVSPHAGTSSETHRTTHHPLNIADEVRGRSPSSRIIRRLIKAYHQLRPFVSIFLETIVSPSMSGPDKSLLDRLSALKGGSSPGVSLDRSSNALNVSLTGIEPAKPASREDALAARLRSLRNTPEREEHPPQPHNAKVAANSHLGQQKTTGTRGKAASSPPASPSFTRQSHTEEAAVAAPPQSSLRSPAPSTTPAPTPAHAETGDDVDPLLHTDDQTLEDLLNDEDLLDESDPQSRWRFDPKAESAKVNALLEELSKASVDLNAPSQKGSGGEGEKARDAHSNDDESEGEEMSREVGDLLSQAFDEARLNPQPEEVPDPPAPGRSQLTPGHGDQDDPREDHQGDGDGGTGLSLPSVPSTIAVPKTDGEGDGGLSLPSVPSGAPQHDAVSDFDNDIAARMAALSGLGSSSGGMGLPSVPTFQPAERAVKRLTSKAGYTDEDADTWCTVCLEDATLQCLGCEDVYCARCWHEMHIGPAAAFDDRTHKAVRFVKPKKDSQRRVMLGAS</sequence>
<feature type="region of interest" description="Disordered" evidence="1">
    <location>
        <begin position="193"/>
        <end position="289"/>
    </location>
</feature>
<dbReference type="EMBL" id="LFIW01001914">
    <property type="protein sequence ID" value="KZL80325.1"/>
    <property type="molecule type" value="Genomic_DNA"/>
</dbReference>
<feature type="compositionally biased region" description="Basic and acidic residues" evidence="1">
    <location>
        <begin position="321"/>
        <end position="332"/>
    </location>
</feature>
<reference evidence="2 3" key="1">
    <citation type="submission" date="2015-06" db="EMBL/GenBank/DDBJ databases">
        <title>Survival trade-offs in plant roots during colonization by closely related pathogenic and mutualistic fungi.</title>
        <authorList>
            <person name="Hacquard S."/>
            <person name="Kracher B."/>
            <person name="Hiruma K."/>
            <person name="Weinman A."/>
            <person name="Muench P."/>
            <person name="Garrido Oter R."/>
            <person name="Ver Loren van Themaat E."/>
            <person name="Dallerey J.-F."/>
            <person name="Damm U."/>
            <person name="Henrissat B."/>
            <person name="Lespinet O."/>
            <person name="Thon M."/>
            <person name="Kemen E."/>
            <person name="McHardy A.C."/>
            <person name="Schulze-Lefert P."/>
            <person name="O'Connell R.J."/>
        </authorList>
    </citation>
    <scope>NUCLEOTIDE SEQUENCE [LARGE SCALE GENOMIC DNA]</scope>
    <source>
        <strain evidence="2 3">MAFF 238704</strain>
    </source>
</reference>
<proteinExistence type="predicted"/>
<evidence type="ECO:0000313" key="3">
    <source>
        <dbReference type="Proteomes" id="UP000076584"/>
    </source>
</evidence>
<dbReference type="SUPFAM" id="SSF57845">
    <property type="entry name" value="B-box zinc-binding domain"/>
    <property type="match status" value="1"/>
</dbReference>
<dbReference type="PANTHER" id="PTHR46603">
    <property type="entry name" value="ABSCISSION/NOCUT CHECKPOINT REGULATOR"/>
    <property type="match status" value="1"/>
</dbReference>
<accession>A0A167AN49</accession>
<feature type="non-terminal residue" evidence="2">
    <location>
        <position position="1"/>
    </location>
</feature>
<gene>
    <name evidence="2" type="ORF">CI238_10022</name>
</gene>